<proteinExistence type="predicted"/>
<sequence>MTCNVPEITQAGRTPSPLDWENRPVTASQGQRLGGGDTLQTLSLTSDASVGELPVHAAKRAGVTASISSAKPDTLTLKRPDDRPQTFWNPQRVLHFPAII</sequence>
<evidence type="ECO:0000313" key="3">
    <source>
        <dbReference type="Proteomes" id="UP001153269"/>
    </source>
</evidence>
<keyword evidence="3" id="KW-1185">Reference proteome</keyword>
<feature type="region of interest" description="Disordered" evidence="1">
    <location>
        <begin position="1"/>
        <end position="39"/>
    </location>
</feature>
<dbReference type="EMBL" id="CADEAL010000083">
    <property type="protein sequence ID" value="CAB1414020.1"/>
    <property type="molecule type" value="Genomic_DNA"/>
</dbReference>
<evidence type="ECO:0000313" key="2">
    <source>
        <dbReference type="EMBL" id="CAB1414020.1"/>
    </source>
</evidence>
<organism evidence="2 3">
    <name type="scientific">Pleuronectes platessa</name>
    <name type="common">European plaice</name>
    <dbReference type="NCBI Taxonomy" id="8262"/>
    <lineage>
        <taxon>Eukaryota</taxon>
        <taxon>Metazoa</taxon>
        <taxon>Chordata</taxon>
        <taxon>Craniata</taxon>
        <taxon>Vertebrata</taxon>
        <taxon>Euteleostomi</taxon>
        <taxon>Actinopterygii</taxon>
        <taxon>Neopterygii</taxon>
        <taxon>Teleostei</taxon>
        <taxon>Neoteleostei</taxon>
        <taxon>Acanthomorphata</taxon>
        <taxon>Carangaria</taxon>
        <taxon>Pleuronectiformes</taxon>
        <taxon>Pleuronectoidei</taxon>
        <taxon>Pleuronectidae</taxon>
        <taxon>Pleuronectes</taxon>
    </lineage>
</organism>
<reference evidence="2" key="1">
    <citation type="submission" date="2020-03" db="EMBL/GenBank/DDBJ databases">
        <authorList>
            <person name="Weist P."/>
        </authorList>
    </citation>
    <scope>NUCLEOTIDE SEQUENCE</scope>
</reference>
<dbReference type="Proteomes" id="UP001153269">
    <property type="component" value="Unassembled WGS sequence"/>
</dbReference>
<comment type="caution">
    <text evidence="2">The sequence shown here is derived from an EMBL/GenBank/DDBJ whole genome shotgun (WGS) entry which is preliminary data.</text>
</comment>
<name>A0A9N7TJ96_PLEPL</name>
<evidence type="ECO:0000256" key="1">
    <source>
        <dbReference type="SAM" id="MobiDB-lite"/>
    </source>
</evidence>
<gene>
    <name evidence="2" type="ORF">PLEPLA_LOCUS1723</name>
</gene>
<protein>
    <submittedName>
        <fullName evidence="2">Uncharacterized protein</fullName>
    </submittedName>
</protein>
<dbReference type="AlphaFoldDB" id="A0A9N7TJ96"/>
<accession>A0A9N7TJ96</accession>